<dbReference type="EMBL" id="CT573071">
    <property type="protein sequence ID" value="CAJ73077.1"/>
    <property type="molecule type" value="Genomic_DNA"/>
</dbReference>
<name>Q1Q686_KUEST</name>
<proteinExistence type="predicted"/>
<reference evidence="1" key="2">
    <citation type="submission" date="2006-01" db="EMBL/GenBank/DDBJ databases">
        <authorList>
            <person name="Genoscope"/>
        </authorList>
    </citation>
    <scope>NUCLEOTIDE SEQUENCE</scope>
</reference>
<protein>
    <submittedName>
        <fullName evidence="1">Uncharacterized protein</fullName>
    </submittedName>
</protein>
<reference evidence="1" key="1">
    <citation type="journal article" date="2006" name="Nature">
        <title>Deciphering the evolution and metabolism of an anammox bacterium from a community genome.</title>
        <authorList>
            <person name="Strous M."/>
            <person name="Pelletier E."/>
            <person name="Mangenot S."/>
            <person name="Rattei T."/>
            <person name="Lehner A."/>
            <person name="Taylor M.W."/>
            <person name="Horn M."/>
            <person name="Daims H."/>
            <person name="Bartol-Mavel D."/>
            <person name="Wincker P."/>
            <person name="Barbe V."/>
            <person name="Fonknechten N."/>
            <person name="Vallenet D."/>
            <person name="Segurens B."/>
            <person name="Schenowitz-Truong C."/>
            <person name="Medigue C."/>
            <person name="Collingro A."/>
            <person name="Snel B."/>
            <person name="Dutilh B.E."/>
            <person name="OpDenCamp H.J.M."/>
            <person name="vanDerDrift C."/>
            <person name="Cirpus I."/>
            <person name="vanDePas-Schoonen K.T."/>
            <person name="Harhangi H.R."/>
            <person name="vanNiftrik L."/>
            <person name="Schmid M."/>
            <person name="Keltjens J."/>
            <person name="vanDeVossenberg J."/>
            <person name="Kartal B."/>
            <person name="Meier H."/>
            <person name="Frishman D."/>
            <person name="Huynen M.A."/>
            <person name="Mewes H."/>
            <person name="Weissenbach J."/>
            <person name="Jetten M.S.M."/>
            <person name="Wagner M."/>
            <person name="LePaslier D."/>
        </authorList>
    </citation>
    <scope>NUCLEOTIDE SEQUENCE</scope>
</reference>
<dbReference type="Proteomes" id="UP000501926">
    <property type="component" value="Chromosome"/>
</dbReference>
<sequence length="61" mass="7238">MGLSSDFMLKPLFLPLKSYHGNLKFCLKFRRFILTQPHSKLPSNFSFRLALQRMHRQDVQA</sequence>
<reference evidence="2 3" key="3">
    <citation type="submission" date="2020-02" db="EMBL/GenBank/DDBJ databases">
        <title>Newly sequenced genome of strain CSTR1 showed variability in Candidatus Kuenenia stuttgartiensis genomes.</title>
        <authorList>
            <person name="Ding C."/>
            <person name="Adrian L."/>
        </authorList>
    </citation>
    <scope>NUCLEOTIDE SEQUENCE [LARGE SCALE GENOMIC DNA]</scope>
    <source>
        <strain evidence="2 3">CSTR1</strain>
    </source>
</reference>
<organism evidence="1">
    <name type="scientific">Kuenenia stuttgartiensis</name>
    <dbReference type="NCBI Taxonomy" id="174633"/>
    <lineage>
        <taxon>Bacteria</taxon>
        <taxon>Pseudomonadati</taxon>
        <taxon>Planctomycetota</taxon>
        <taxon>Candidatus Brocadiia</taxon>
        <taxon>Candidatus Brocadiales</taxon>
        <taxon>Candidatus Brocadiaceae</taxon>
        <taxon>Candidatus Kuenenia</taxon>
    </lineage>
</organism>
<gene>
    <name evidence="2" type="ORF">KsCSTR_37440</name>
    <name evidence="1" type="ORF">kuste2332</name>
</gene>
<evidence type="ECO:0000313" key="3">
    <source>
        <dbReference type="Proteomes" id="UP000501926"/>
    </source>
</evidence>
<evidence type="ECO:0000313" key="1">
    <source>
        <dbReference type="EMBL" id="CAJ73077.1"/>
    </source>
</evidence>
<dbReference type="AlphaFoldDB" id="Q1Q686"/>
<dbReference type="EMBL" id="CP049055">
    <property type="protein sequence ID" value="QII13123.1"/>
    <property type="molecule type" value="Genomic_DNA"/>
</dbReference>
<evidence type="ECO:0000313" key="2">
    <source>
        <dbReference type="EMBL" id="QII13123.1"/>
    </source>
</evidence>
<accession>Q1Q686</accession>